<keyword evidence="1" id="KW-0472">Membrane</keyword>
<dbReference type="InterPro" id="IPR002656">
    <property type="entry name" value="Acyl_transf_3_dom"/>
</dbReference>
<accession>A0A848CGW1</accession>
<dbReference type="Pfam" id="PF01757">
    <property type="entry name" value="Acyl_transf_3"/>
    <property type="match status" value="1"/>
</dbReference>
<keyword evidence="3" id="KW-0808">Transferase</keyword>
<feature type="transmembrane region" description="Helical" evidence="1">
    <location>
        <begin position="36"/>
        <end position="59"/>
    </location>
</feature>
<evidence type="ECO:0000256" key="1">
    <source>
        <dbReference type="SAM" id="Phobius"/>
    </source>
</evidence>
<feature type="transmembrane region" description="Helical" evidence="1">
    <location>
        <begin position="12"/>
        <end position="30"/>
    </location>
</feature>
<gene>
    <name evidence="3" type="ORF">HF855_02595</name>
</gene>
<evidence type="ECO:0000313" key="3">
    <source>
        <dbReference type="EMBL" id="NME56339.1"/>
    </source>
</evidence>
<proteinExistence type="predicted"/>
<dbReference type="AlphaFoldDB" id="A0A848CGW1"/>
<dbReference type="RefSeq" id="WP_168933110.1">
    <property type="nucleotide sequence ID" value="NZ_JABAFX010000004.1"/>
</dbReference>
<reference evidence="3 4" key="1">
    <citation type="submission" date="2020-04" db="EMBL/GenBank/DDBJ databases">
        <authorList>
            <person name="Hitch T.C.A."/>
            <person name="Wylensek D."/>
            <person name="Clavel T."/>
        </authorList>
    </citation>
    <scope>NUCLEOTIDE SEQUENCE [LARGE SCALE GENOMIC DNA]</scope>
    <source>
        <strain evidence="3 4">BSM-383-APC-5F</strain>
    </source>
</reference>
<feature type="domain" description="Acyltransferase 3" evidence="2">
    <location>
        <begin position="6"/>
        <end position="64"/>
    </location>
</feature>
<protein>
    <submittedName>
        <fullName evidence="3">Acyltransferase family protein</fullName>
    </submittedName>
</protein>
<evidence type="ECO:0000313" key="4">
    <source>
        <dbReference type="Proteomes" id="UP000580130"/>
    </source>
</evidence>
<dbReference type="GO" id="GO:0016747">
    <property type="term" value="F:acyltransferase activity, transferring groups other than amino-acyl groups"/>
    <property type="evidence" value="ECO:0007669"/>
    <property type="project" value="InterPro"/>
</dbReference>
<comment type="caution">
    <text evidence="3">The sequence shown here is derived from an EMBL/GenBank/DDBJ whole genome shotgun (WGS) entry which is preliminary data.</text>
</comment>
<keyword evidence="3" id="KW-0012">Acyltransferase</keyword>
<organism evidence="3 4">
    <name type="scientific">Dorea formicigenerans</name>
    <dbReference type="NCBI Taxonomy" id="39486"/>
    <lineage>
        <taxon>Bacteria</taxon>
        <taxon>Bacillati</taxon>
        <taxon>Bacillota</taxon>
        <taxon>Clostridia</taxon>
        <taxon>Lachnospirales</taxon>
        <taxon>Lachnospiraceae</taxon>
        <taxon>Dorea</taxon>
    </lineage>
</organism>
<evidence type="ECO:0000259" key="2">
    <source>
        <dbReference type="Pfam" id="PF01757"/>
    </source>
</evidence>
<name>A0A848CGW1_9FIRM</name>
<dbReference type="EMBL" id="JABAFX010000004">
    <property type="protein sequence ID" value="NME56339.1"/>
    <property type="molecule type" value="Genomic_DNA"/>
</dbReference>
<keyword evidence="1" id="KW-1133">Transmembrane helix</keyword>
<dbReference type="Proteomes" id="UP000580130">
    <property type="component" value="Unassembled WGS sequence"/>
</dbReference>
<keyword evidence="1" id="KW-0812">Transmembrane</keyword>
<sequence length="97" mass="11246">MKNKKIYLELMRIIACFFVIVNHTMSYVFWDYVPGGKTWCVSVFIFFLSKFSVPVFLMISGIVSPDNQHDYFGDCGICDGNDNYCRTKKIPIIKTIL</sequence>